<feature type="domain" description="Sema" evidence="3">
    <location>
        <begin position="1"/>
        <end position="232"/>
    </location>
</feature>
<dbReference type="PANTHER" id="PTHR11036:SF127">
    <property type="entry name" value="SEMAPHORIN-1A"/>
    <property type="match status" value="1"/>
</dbReference>
<evidence type="ECO:0000256" key="2">
    <source>
        <dbReference type="SAM" id="SignalP"/>
    </source>
</evidence>
<accession>A0AAD9USQ5</accession>
<organism evidence="4 5">
    <name type="scientific">Acropora cervicornis</name>
    <name type="common">Staghorn coral</name>
    <dbReference type="NCBI Taxonomy" id="6130"/>
    <lineage>
        <taxon>Eukaryota</taxon>
        <taxon>Metazoa</taxon>
        <taxon>Cnidaria</taxon>
        <taxon>Anthozoa</taxon>
        <taxon>Hexacorallia</taxon>
        <taxon>Scleractinia</taxon>
        <taxon>Astrocoeniina</taxon>
        <taxon>Acroporidae</taxon>
        <taxon>Acropora</taxon>
    </lineage>
</organism>
<dbReference type="GO" id="GO:0005886">
    <property type="term" value="C:plasma membrane"/>
    <property type="evidence" value="ECO:0007669"/>
    <property type="project" value="TreeGrafter"/>
</dbReference>
<keyword evidence="2" id="KW-0732">Signal</keyword>
<dbReference type="PROSITE" id="PS51004">
    <property type="entry name" value="SEMA"/>
    <property type="match status" value="1"/>
</dbReference>
<name>A0AAD9USQ5_ACRCE</name>
<reference evidence="4" key="1">
    <citation type="journal article" date="2023" name="G3 (Bethesda)">
        <title>Whole genome assembly and annotation of the endangered Caribbean coral Acropora cervicornis.</title>
        <authorList>
            <person name="Selwyn J.D."/>
            <person name="Vollmer S.V."/>
        </authorList>
    </citation>
    <scope>NUCLEOTIDE SEQUENCE</scope>
    <source>
        <strain evidence="4">K2</strain>
    </source>
</reference>
<comment type="caution">
    <text evidence="1">Lacks conserved residue(s) required for the propagation of feature annotation.</text>
</comment>
<comment type="caution">
    <text evidence="4">The sequence shown here is derived from an EMBL/GenBank/DDBJ whole genome shotgun (WGS) entry which is preliminary data.</text>
</comment>
<feature type="chain" id="PRO_5042030058" evidence="2">
    <location>
        <begin position="23"/>
        <end position="232"/>
    </location>
</feature>
<dbReference type="EMBL" id="JARQWQ010000150">
    <property type="protein sequence ID" value="KAK2548312.1"/>
    <property type="molecule type" value="Genomic_DNA"/>
</dbReference>
<dbReference type="InterPro" id="IPR015943">
    <property type="entry name" value="WD40/YVTN_repeat-like_dom_sf"/>
</dbReference>
<dbReference type="GO" id="GO:0030215">
    <property type="term" value="F:semaphorin receptor binding"/>
    <property type="evidence" value="ECO:0007669"/>
    <property type="project" value="InterPro"/>
</dbReference>
<evidence type="ECO:0000313" key="4">
    <source>
        <dbReference type="EMBL" id="KAK2548312.1"/>
    </source>
</evidence>
<proteinExistence type="predicted"/>
<reference evidence="4" key="2">
    <citation type="journal article" date="2023" name="Science">
        <title>Genomic signatures of disease resistance in endangered staghorn corals.</title>
        <authorList>
            <person name="Vollmer S.V."/>
            <person name="Selwyn J.D."/>
            <person name="Despard B.A."/>
            <person name="Roesel C.L."/>
        </authorList>
    </citation>
    <scope>NUCLEOTIDE SEQUENCE</scope>
    <source>
        <strain evidence="4">K2</strain>
    </source>
</reference>
<dbReference type="InterPro" id="IPR036352">
    <property type="entry name" value="Semap_dom_sf"/>
</dbReference>
<keyword evidence="5" id="KW-1185">Reference proteome</keyword>
<evidence type="ECO:0000313" key="5">
    <source>
        <dbReference type="Proteomes" id="UP001249851"/>
    </source>
</evidence>
<protein>
    <submittedName>
        <fullName evidence="4">Semaphorin-5A</fullName>
    </submittedName>
</protein>
<dbReference type="AlphaFoldDB" id="A0AAD9USQ5"/>
<feature type="signal peptide" evidence="2">
    <location>
        <begin position="1"/>
        <end position="22"/>
    </location>
</feature>
<dbReference type="SUPFAM" id="SSF101912">
    <property type="entry name" value="Sema domain"/>
    <property type="match status" value="1"/>
</dbReference>
<dbReference type="InterPro" id="IPR027231">
    <property type="entry name" value="Semaphorin"/>
</dbReference>
<gene>
    <name evidence="4" type="ORF">P5673_031546</name>
</gene>
<dbReference type="GO" id="GO:0030335">
    <property type="term" value="P:positive regulation of cell migration"/>
    <property type="evidence" value="ECO:0007669"/>
    <property type="project" value="TreeGrafter"/>
</dbReference>
<evidence type="ECO:0000259" key="3">
    <source>
        <dbReference type="PROSITE" id="PS51004"/>
    </source>
</evidence>
<dbReference type="GO" id="GO:0045499">
    <property type="term" value="F:chemorepellent activity"/>
    <property type="evidence" value="ECO:0007669"/>
    <property type="project" value="TreeGrafter"/>
</dbReference>
<evidence type="ECO:0000256" key="1">
    <source>
        <dbReference type="PROSITE-ProRule" id="PRU00352"/>
    </source>
</evidence>
<dbReference type="PANTHER" id="PTHR11036">
    <property type="entry name" value="SEMAPHORIN"/>
    <property type="match status" value="1"/>
</dbReference>
<dbReference type="Proteomes" id="UP001249851">
    <property type="component" value="Unassembled WGS sequence"/>
</dbReference>
<dbReference type="Gene3D" id="2.130.10.10">
    <property type="entry name" value="YVTN repeat-like/Quinoprotein amine dehydrogenase"/>
    <property type="match status" value="1"/>
</dbReference>
<sequence length="232" mass="27008">MTNSITKMKLMLLALCFKFITSQEESISPYKEMKKFVKTFKPRGMNTSTYYLLFIDEKHNNLVVGARNSVFLVNLDDMKSYEYWNVPQQPGDNAFVKMMLLFGDRILLCWVEKPSTGSCTWRTRTTLDEAPESNQGYVFKSKEKYDAPNVHFVKSFEIGPYVYFFFRERSLECSSCGKVKTSRVARVCKGDRGGRYRLLNTFVTLQKAKLMCSDGKNYALNFNEIRFLNSWS</sequence>
<dbReference type="InterPro" id="IPR001627">
    <property type="entry name" value="Semap_dom"/>
</dbReference>